<feature type="region of interest" description="Disordered" evidence="1">
    <location>
        <begin position="179"/>
        <end position="198"/>
    </location>
</feature>
<evidence type="ECO:0000256" key="1">
    <source>
        <dbReference type="SAM" id="MobiDB-lite"/>
    </source>
</evidence>
<organism evidence="2 3">
    <name type="scientific">Glomus cerebriforme</name>
    <dbReference type="NCBI Taxonomy" id="658196"/>
    <lineage>
        <taxon>Eukaryota</taxon>
        <taxon>Fungi</taxon>
        <taxon>Fungi incertae sedis</taxon>
        <taxon>Mucoromycota</taxon>
        <taxon>Glomeromycotina</taxon>
        <taxon>Glomeromycetes</taxon>
        <taxon>Glomerales</taxon>
        <taxon>Glomeraceae</taxon>
        <taxon>Glomus</taxon>
    </lineage>
</organism>
<keyword evidence="3" id="KW-1185">Reference proteome</keyword>
<dbReference type="Proteomes" id="UP000265703">
    <property type="component" value="Unassembled WGS sequence"/>
</dbReference>
<reference evidence="2 3" key="1">
    <citation type="submission" date="2018-06" db="EMBL/GenBank/DDBJ databases">
        <title>Comparative genomics reveals the genomic features of Rhizophagus irregularis, R. cerebriforme, R. diaphanum and Gigaspora rosea, and their symbiotic lifestyle signature.</title>
        <authorList>
            <person name="Morin E."/>
            <person name="San Clemente H."/>
            <person name="Chen E.C.H."/>
            <person name="De La Providencia I."/>
            <person name="Hainaut M."/>
            <person name="Kuo A."/>
            <person name="Kohler A."/>
            <person name="Murat C."/>
            <person name="Tang N."/>
            <person name="Roy S."/>
            <person name="Loubradou J."/>
            <person name="Henrissat B."/>
            <person name="Grigoriev I.V."/>
            <person name="Corradi N."/>
            <person name="Roux C."/>
            <person name="Martin F.M."/>
        </authorList>
    </citation>
    <scope>NUCLEOTIDE SEQUENCE [LARGE SCALE GENOMIC DNA]</scope>
    <source>
        <strain evidence="2 3">DAOM 227022</strain>
    </source>
</reference>
<sequence length="384" mass="45454">MERHHPMCKLTKEEAFIIYEDMPDFNTKEMRFVPLVENMKHIEEMAHLVFTEEEFHESYKEESNNRVEFVSGCINIVECNPGSLMILNKDQHKDEQHDNQHDNHHDDVEQYLAELYEDFIDFFSSIPEEQQFEESKASNDQPNINVTTPSEVQCEHEDEEKLYLADLYEDYVQFFSEDSSNDQTDVNVTTPSEVQPEHEDEEKLFLADLYEDFIDFFSSIPEEQQFEESKASNVQREHEDEKKLYLAELYKDFVQFFSEEYGNNQFDIKLTCCSEIQYKSDINNYIAELYNYFLDFYSFGYKNEGCDFTSSVETMQSVEDNKVINIHVNFGFEESKRHDLDIRCYSKCNTSSTVNHGIENILCRSSSIPTVYKFSKIRNCIINN</sequence>
<evidence type="ECO:0000313" key="2">
    <source>
        <dbReference type="EMBL" id="RIA82587.1"/>
    </source>
</evidence>
<comment type="caution">
    <text evidence="2">The sequence shown here is derived from an EMBL/GenBank/DDBJ whole genome shotgun (WGS) entry which is preliminary data.</text>
</comment>
<gene>
    <name evidence="2" type="ORF">C1645_743679</name>
</gene>
<evidence type="ECO:0000313" key="3">
    <source>
        <dbReference type="Proteomes" id="UP000265703"/>
    </source>
</evidence>
<protein>
    <submittedName>
        <fullName evidence="2">Uncharacterized protein</fullName>
    </submittedName>
</protein>
<dbReference type="EMBL" id="QKYT01000651">
    <property type="protein sequence ID" value="RIA82587.1"/>
    <property type="molecule type" value="Genomic_DNA"/>
</dbReference>
<dbReference type="AlphaFoldDB" id="A0A397SF41"/>
<feature type="compositionally biased region" description="Polar residues" evidence="1">
    <location>
        <begin position="179"/>
        <end position="193"/>
    </location>
</feature>
<name>A0A397SF41_9GLOM</name>
<proteinExistence type="predicted"/>
<accession>A0A397SF41</accession>